<dbReference type="InterPro" id="IPR037923">
    <property type="entry name" value="HTH-like"/>
</dbReference>
<dbReference type="PANTHER" id="PTHR46796:SF2">
    <property type="entry name" value="TRANSCRIPTIONAL REGULATORY PROTEIN"/>
    <property type="match status" value="1"/>
</dbReference>
<dbReference type="SUPFAM" id="SSF51215">
    <property type="entry name" value="Regulatory protein AraC"/>
    <property type="match status" value="1"/>
</dbReference>
<dbReference type="InterPro" id="IPR009057">
    <property type="entry name" value="Homeodomain-like_sf"/>
</dbReference>
<dbReference type="PROSITE" id="PS01124">
    <property type="entry name" value="HTH_ARAC_FAMILY_2"/>
    <property type="match status" value="1"/>
</dbReference>
<dbReference type="InterPro" id="IPR018060">
    <property type="entry name" value="HTH_AraC"/>
</dbReference>
<keyword evidence="1" id="KW-0805">Transcription regulation</keyword>
<dbReference type="InterPro" id="IPR050204">
    <property type="entry name" value="AraC_XylS_family_regulators"/>
</dbReference>
<evidence type="ECO:0000256" key="3">
    <source>
        <dbReference type="ARBA" id="ARBA00023163"/>
    </source>
</evidence>
<evidence type="ECO:0000256" key="2">
    <source>
        <dbReference type="ARBA" id="ARBA00023125"/>
    </source>
</evidence>
<reference evidence="5 6" key="1">
    <citation type="submission" date="2019-11" db="EMBL/GenBank/DDBJ databases">
        <title>Comparative genomics of hydrocarbon-degrading Desulfosarcina strains.</title>
        <authorList>
            <person name="Watanabe M."/>
            <person name="Kojima H."/>
            <person name="Fukui M."/>
        </authorList>
    </citation>
    <scope>NUCLEOTIDE SEQUENCE [LARGE SCALE GENOMIC DNA]</scope>
    <source>
        <strain evidence="5 6">PP31</strain>
    </source>
</reference>
<evidence type="ECO:0000256" key="1">
    <source>
        <dbReference type="ARBA" id="ARBA00023015"/>
    </source>
</evidence>
<dbReference type="Gene3D" id="1.10.10.60">
    <property type="entry name" value="Homeodomain-like"/>
    <property type="match status" value="2"/>
</dbReference>
<dbReference type="GO" id="GO:0043565">
    <property type="term" value="F:sequence-specific DNA binding"/>
    <property type="evidence" value="ECO:0007669"/>
    <property type="project" value="InterPro"/>
</dbReference>
<accession>A0A5K7Z2M7</accession>
<dbReference type="GO" id="GO:0003700">
    <property type="term" value="F:DNA-binding transcription factor activity"/>
    <property type="evidence" value="ECO:0007669"/>
    <property type="project" value="InterPro"/>
</dbReference>
<evidence type="ECO:0000313" key="6">
    <source>
        <dbReference type="Proteomes" id="UP000427769"/>
    </source>
</evidence>
<keyword evidence="3" id="KW-0804">Transcription</keyword>
<dbReference type="PANTHER" id="PTHR46796">
    <property type="entry name" value="HTH-TYPE TRANSCRIPTIONAL ACTIVATOR RHAS-RELATED"/>
    <property type="match status" value="1"/>
</dbReference>
<dbReference type="Pfam" id="PF12833">
    <property type="entry name" value="HTH_18"/>
    <property type="match status" value="1"/>
</dbReference>
<sequence>MGKRSFAPTAIFYKPSHPIRVKRTIMKAAKNVIFWRDAQIADLEICQVSASKHVFPNHAHDGIYAVGMMMAGGAYCLGPEKSYSLVSPGQVALINPGQIHSGVPACGSQTYRMIYFNMKRMAAAAAEITGRPVAIPEFACMVVGDPLLWKRLQRLCRVIQGPAGRLEKETAVMDAMVHLVTHYGNVKPARTDSRREGIAIERARDYLSANLDRKVSLEDAAQEAGLSRYHFLRVFKRETGFSPHLFRTLRRIDRARQLLRKGLAPVQTALAVGFSDQSHFSNTFRKYTGATPGQYLSQS</sequence>
<gene>
    <name evidence="5" type="ORF">DSCW_17500</name>
</gene>
<evidence type="ECO:0000259" key="4">
    <source>
        <dbReference type="PROSITE" id="PS01124"/>
    </source>
</evidence>
<keyword evidence="6" id="KW-1185">Reference proteome</keyword>
<feature type="domain" description="HTH araC/xylS-type" evidence="4">
    <location>
        <begin position="201"/>
        <end position="298"/>
    </location>
</feature>
<keyword evidence="2" id="KW-0238">DNA-binding</keyword>
<evidence type="ECO:0000313" key="5">
    <source>
        <dbReference type="EMBL" id="BBO74333.1"/>
    </source>
</evidence>
<dbReference type="EMBL" id="AP021875">
    <property type="protein sequence ID" value="BBO74333.1"/>
    <property type="molecule type" value="Genomic_DNA"/>
</dbReference>
<dbReference type="AlphaFoldDB" id="A0A5K7Z2M7"/>
<dbReference type="SUPFAM" id="SSF46689">
    <property type="entry name" value="Homeodomain-like"/>
    <property type="match status" value="2"/>
</dbReference>
<dbReference type="Proteomes" id="UP000427769">
    <property type="component" value="Chromosome"/>
</dbReference>
<proteinExistence type="predicted"/>
<organism evidence="5 6">
    <name type="scientific">Desulfosarcina widdelii</name>
    <dbReference type="NCBI Taxonomy" id="947919"/>
    <lineage>
        <taxon>Bacteria</taxon>
        <taxon>Pseudomonadati</taxon>
        <taxon>Thermodesulfobacteriota</taxon>
        <taxon>Desulfobacteria</taxon>
        <taxon>Desulfobacterales</taxon>
        <taxon>Desulfosarcinaceae</taxon>
        <taxon>Desulfosarcina</taxon>
    </lineage>
</organism>
<name>A0A5K7Z2M7_9BACT</name>
<dbReference type="Pfam" id="PF02311">
    <property type="entry name" value="AraC_binding"/>
    <property type="match status" value="1"/>
</dbReference>
<dbReference type="SMART" id="SM00342">
    <property type="entry name" value="HTH_ARAC"/>
    <property type="match status" value="1"/>
</dbReference>
<protein>
    <submittedName>
        <fullName evidence="5">AraC family transcriptional regulator</fullName>
    </submittedName>
</protein>
<dbReference type="InterPro" id="IPR003313">
    <property type="entry name" value="AraC-bd"/>
</dbReference>
<dbReference type="KEGG" id="dwd:DSCW_17500"/>